<organism evidence="1 2">
    <name type="scientific">Parelaphostrongylus tenuis</name>
    <name type="common">Meningeal worm</name>
    <dbReference type="NCBI Taxonomy" id="148309"/>
    <lineage>
        <taxon>Eukaryota</taxon>
        <taxon>Metazoa</taxon>
        <taxon>Ecdysozoa</taxon>
        <taxon>Nematoda</taxon>
        <taxon>Chromadorea</taxon>
        <taxon>Rhabditida</taxon>
        <taxon>Rhabditina</taxon>
        <taxon>Rhabditomorpha</taxon>
        <taxon>Strongyloidea</taxon>
        <taxon>Metastrongylidae</taxon>
        <taxon>Parelaphostrongylus</taxon>
    </lineage>
</organism>
<proteinExistence type="predicted"/>
<accession>A0AAD5QKE4</accession>
<gene>
    <name evidence="1" type="ORF">KIN20_012609</name>
</gene>
<keyword evidence="2" id="KW-1185">Reference proteome</keyword>
<dbReference type="AlphaFoldDB" id="A0AAD5QKE4"/>
<comment type="caution">
    <text evidence="1">The sequence shown here is derived from an EMBL/GenBank/DDBJ whole genome shotgun (WGS) entry which is preliminary data.</text>
</comment>
<reference evidence="1" key="1">
    <citation type="submission" date="2021-06" db="EMBL/GenBank/DDBJ databases">
        <title>Parelaphostrongylus tenuis whole genome reference sequence.</title>
        <authorList>
            <person name="Garwood T.J."/>
            <person name="Larsen P.A."/>
            <person name="Fountain-Jones N.M."/>
            <person name="Garbe J.R."/>
            <person name="Macchietto M.G."/>
            <person name="Kania S.A."/>
            <person name="Gerhold R.W."/>
            <person name="Richards J.E."/>
            <person name="Wolf T.M."/>
        </authorList>
    </citation>
    <scope>NUCLEOTIDE SEQUENCE</scope>
    <source>
        <strain evidence="1">MNPRO001-30</strain>
        <tissue evidence="1">Meninges</tissue>
    </source>
</reference>
<evidence type="ECO:0000313" key="2">
    <source>
        <dbReference type="Proteomes" id="UP001196413"/>
    </source>
</evidence>
<protein>
    <submittedName>
        <fullName evidence="1">Uncharacterized protein</fullName>
    </submittedName>
</protein>
<sequence>MFSKEGLYIACQFILVNQQFAIKASLSGRDAADMQFWRSQDVDLSSVLGEYLCLMSYGVIHSAPAMRFELCPHRNQLNTNSGFVR</sequence>
<dbReference type="Proteomes" id="UP001196413">
    <property type="component" value="Unassembled WGS sequence"/>
</dbReference>
<dbReference type="EMBL" id="JAHQIW010002412">
    <property type="protein sequence ID" value="KAJ1355273.1"/>
    <property type="molecule type" value="Genomic_DNA"/>
</dbReference>
<evidence type="ECO:0000313" key="1">
    <source>
        <dbReference type="EMBL" id="KAJ1355273.1"/>
    </source>
</evidence>
<name>A0AAD5QKE4_PARTN</name>